<dbReference type="PANTHER" id="PTHR43386">
    <property type="entry name" value="OLIGOPEPTIDE TRANSPORT SYSTEM PERMEASE PROTEIN APPC"/>
    <property type="match status" value="1"/>
</dbReference>
<feature type="compositionally biased region" description="Pro residues" evidence="8">
    <location>
        <begin position="8"/>
        <end position="21"/>
    </location>
</feature>
<proteinExistence type="inferred from homology"/>
<keyword evidence="6 7" id="KW-0472">Membrane</keyword>
<evidence type="ECO:0000256" key="6">
    <source>
        <dbReference type="ARBA" id="ARBA00023136"/>
    </source>
</evidence>
<feature type="transmembrane region" description="Helical" evidence="7">
    <location>
        <begin position="221"/>
        <end position="243"/>
    </location>
</feature>
<dbReference type="EMBL" id="CP017316">
    <property type="protein sequence ID" value="AOT62398.1"/>
    <property type="molecule type" value="Genomic_DNA"/>
</dbReference>
<feature type="compositionally biased region" description="Basic residues" evidence="8">
    <location>
        <begin position="72"/>
        <end position="84"/>
    </location>
</feature>
<dbReference type="Gene3D" id="1.10.3720.10">
    <property type="entry name" value="MetI-like"/>
    <property type="match status" value="1"/>
</dbReference>
<dbReference type="PATRIC" id="fig|285473.5.peg.5580"/>
<dbReference type="Proteomes" id="UP000095349">
    <property type="component" value="Chromosome"/>
</dbReference>
<evidence type="ECO:0000313" key="11">
    <source>
        <dbReference type="Proteomes" id="UP000095349"/>
    </source>
</evidence>
<feature type="transmembrane region" description="Helical" evidence="7">
    <location>
        <begin position="126"/>
        <end position="147"/>
    </location>
</feature>
<evidence type="ECO:0000256" key="4">
    <source>
        <dbReference type="ARBA" id="ARBA00022692"/>
    </source>
</evidence>
<evidence type="ECO:0000256" key="5">
    <source>
        <dbReference type="ARBA" id="ARBA00022989"/>
    </source>
</evidence>
<dbReference type="KEGG" id="srn:A4G23_05294"/>
<dbReference type="PANTHER" id="PTHR43386:SF23">
    <property type="entry name" value="ABC TRANSPORTER"/>
    <property type="match status" value="1"/>
</dbReference>
<feature type="transmembrane region" description="Helical" evidence="7">
    <location>
        <begin position="188"/>
        <end position="214"/>
    </location>
</feature>
<feature type="transmembrane region" description="Helical" evidence="7">
    <location>
        <begin position="359"/>
        <end position="379"/>
    </location>
</feature>
<keyword evidence="2 7" id="KW-0813">Transport</keyword>
<accession>A0A1D8GAE2</accession>
<sequence>MADRTPRPADPAGPPAPPGAAPAPTAQGGATDPAAPGTRKTPAAPRRGEETGTDGRPAPAPAAPDPGVVRKAPVRKAPVRKTSVRKAEAPEAPADPPGEPVPARASGAPVWRSHGRTRRSTRRVRVAASAAVTLAVVLAVLLVPPLAQLDQQAVDLSQRLTPPSLAHPFGTDDLGRDLLLRCVYGLRVSLLVGLVAALVATVVGTAVGAAAAALGGWADRLVMRAVDTFASVPHLLLGIFVVAMFRPGVWPVIASVAITHWLSTARIVRSEVLSLRSRPYIDAAVSGGASRLRVTVRHLLPAVLPQAGLAAVLMVPHAMWHESALSFLGLGLPTHQASLGNLVQSARGSLLAGDWWPTLFPGLFLIVPTLAIAGLAGAWRERLNPRRRSELML</sequence>
<dbReference type="AlphaFoldDB" id="A0A1D8GAE2"/>
<feature type="domain" description="ABC transmembrane type-1" evidence="9">
    <location>
        <begin position="186"/>
        <end position="376"/>
    </location>
</feature>
<comment type="similarity">
    <text evidence="7">Belongs to the binding-protein-dependent transport system permease family.</text>
</comment>
<protein>
    <submittedName>
        <fullName evidence="10">Oligopeptide transport system permease protein OppC</fullName>
    </submittedName>
</protein>
<evidence type="ECO:0000256" key="8">
    <source>
        <dbReference type="SAM" id="MobiDB-lite"/>
    </source>
</evidence>
<feature type="region of interest" description="Disordered" evidence="8">
    <location>
        <begin position="1"/>
        <end position="121"/>
    </location>
</feature>
<dbReference type="GO" id="GO:0055085">
    <property type="term" value="P:transmembrane transport"/>
    <property type="evidence" value="ECO:0007669"/>
    <property type="project" value="InterPro"/>
</dbReference>
<gene>
    <name evidence="10" type="primary">oppC</name>
    <name evidence="10" type="ORF">A4G23_05294</name>
</gene>
<feature type="transmembrane region" description="Helical" evidence="7">
    <location>
        <begin position="249"/>
        <end position="268"/>
    </location>
</feature>
<dbReference type="InterPro" id="IPR035906">
    <property type="entry name" value="MetI-like_sf"/>
</dbReference>
<organism evidence="10 11">
    <name type="scientific">Streptomyces rubrolavendulae</name>
    <dbReference type="NCBI Taxonomy" id="285473"/>
    <lineage>
        <taxon>Bacteria</taxon>
        <taxon>Bacillati</taxon>
        <taxon>Actinomycetota</taxon>
        <taxon>Actinomycetes</taxon>
        <taxon>Kitasatosporales</taxon>
        <taxon>Streptomycetaceae</taxon>
        <taxon>Streptomyces</taxon>
    </lineage>
</organism>
<evidence type="ECO:0000256" key="2">
    <source>
        <dbReference type="ARBA" id="ARBA00022448"/>
    </source>
</evidence>
<evidence type="ECO:0000256" key="1">
    <source>
        <dbReference type="ARBA" id="ARBA00004651"/>
    </source>
</evidence>
<dbReference type="SUPFAM" id="SSF161098">
    <property type="entry name" value="MetI-like"/>
    <property type="match status" value="1"/>
</dbReference>
<keyword evidence="3" id="KW-1003">Cell membrane</keyword>
<dbReference type="STRING" id="285473.A4G23_05294"/>
<evidence type="ECO:0000313" key="10">
    <source>
        <dbReference type="EMBL" id="AOT62398.1"/>
    </source>
</evidence>
<comment type="subcellular location">
    <subcellularLocation>
        <location evidence="1 7">Cell membrane</location>
        <topology evidence="1 7">Multi-pass membrane protein</topology>
    </subcellularLocation>
</comment>
<dbReference type="InterPro" id="IPR050366">
    <property type="entry name" value="BP-dependent_transpt_permease"/>
</dbReference>
<dbReference type="PROSITE" id="PS50928">
    <property type="entry name" value="ABC_TM1"/>
    <property type="match status" value="1"/>
</dbReference>
<reference evidence="10 11" key="1">
    <citation type="submission" date="2016-09" db="EMBL/GenBank/DDBJ databases">
        <title>Streptomyces rubrolavendulae MJM4426 Genome sequencing and assembly.</title>
        <authorList>
            <person name="Kim J.-G."/>
        </authorList>
    </citation>
    <scope>NUCLEOTIDE SEQUENCE [LARGE SCALE GENOMIC DNA]</scope>
    <source>
        <strain evidence="10 11">MJM4426</strain>
    </source>
</reference>
<keyword evidence="4 7" id="KW-0812">Transmembrane</keyword>
<dbReference type="Pfam" id="PF00528">
    <property type="entry name" value="BPD_transp_1"/>
    <property type="match status" value="1"/>
</dbReference>
<dbReference type="CDD" id="cd06261">
    <property type="entry name" value="TM_PBP2"/>
    <property type="match status" value="1"/>
</dbReference>
<feature type="compositionally biased region" description="Low complexity" evidence="8">
    <location>
        <begin position="22"/>
        <end position="39"/>
    </location>
</feature>
<dbReference type="GO" id="GO:0005886">
    <property type="term" value="C:plasma membrane"/>
    <property type="evidence" value="ECO:0007669"/>
    <property type="project" value="UniProtKB-SubCell"/>
</dbReference>
<evidence type="ECO:0000256" key="3">
    <source>
        <dbReference type="ARBA" id="ARBA00022475"/>
    </source>
</evidence>
<feature type="transmembrane region" description="Helical" evidence="7">
    <location>
        <begin position="299"/>
        <end position="320"/>
    </location>
</feature>
<evidence type="ECO:0000256" key="7">
    <source>
        <dbReference type="RuleBase" id="RU363032"/>
    </source>
</evidence>
<keyword evidence="11" id="KW-1185">Reference proteome</keyword>
<name>A0A1D8GAE2_9ACTN</name>
<evidence type="ECO:0000259" key="9">
    <source>
        <dbReference type="PROSITE" id="PS50928"/>
    </source>
</evidence>
<keyword evidence="5 7" id="KW-1133">Transmembrane helix</keyword>
<dbReference type="InterPro" id="IPR000515">
    <property type="entry name" value="MetI-like"/>
</dbReference>